<comment type="caution">
    <text evidence="3">The sequence shown here is derived from an EMBL/GenBank/DDBJ whole genome shotgun (WGS) entry which is preliminary data.</text>
</comment>
<dbReference type="PANTHER" id="PTHR40459">
    <property type="entry name" value="CONSERVED HYPOTHETICAL ALANINE AND LEUCINE RICH PROTEIN"/>
    <property type="match status" value="1"/>
</dbReference>
<dbReference type="PANTHER" id="PTHR40459:SF1">
    <property type="entry name" value="CONSERVED HYPOTHETICAL ALANINE AND LEUCINE RICH PROTEIN"/>
    <property type="match status" value="1"/>
</dbReference>
<evidence type="ECO:0000259" key="1">
    <source>
        <dbReference type="Pfam" id="PF03807"/>
    </source>
</evidence>
<dbReference type="Pfam" id="PF10728">
    <property type="entry name" value="DUF2520"/>
    <property type="match status" value="1"/>
</dbReference>
<dbReference type="AlphaFoldDB" id="A0A916ZU46"/>
<evidence type="ECO:0000313" key="4">
    <source>
        <dbReference type="Proteomes" id="UP000599688"/>
    </source>
</evidence>
<keyword evidence="4" id="KW-1185">Reference proteome</keyword>
<proteinExistence type="predicted"/>
<dbReference type="InterPro" id="IPR018931">
    <property type="entry name" value="DUF2520"/>
</dbReference>
<dbReference type="Gene3D" id="3.40.50.720">
    <property type="entry name" value="NAD(P)-binding Rossmann-like Domain"/>
    <property type="match status" value="1"/>
</dbReference>
<name>A0A916ZU46_9FLAO</name>
<accession>A0A916ZU46</accession>
<evidence type="ECO:0000259" key="2">
    <source>
        <dbReference type="Pfam" id="PF10728"/>
    </source>
</evidence>
<gene>
    <name evidence="3" type="ORF">GCM10010831_12790</name>
</gene>
<dbReference type="SUPFAM" id="SSF51735">
    <property type="entry name" value="NAD(P)-binding Rossmann-fold domains"/>
    <property type="match status" value="1"/>
</dbReference>
<sequence>MIKTVIIGFGNVGFHLAKACKLANEIDLLQIYNRSEVEANEQKEIGVEFISNFKLLKKADVYIVSVKDDVVANVVQQIPFANKIVAHTSGSLQLLNTKQNDAVFYPLQTFSKNKLLNYKTIPICLEANQKKTFTTLEKMAKSISPNVYSISTEQRQELHLSAVFVCNFVNHLYVIGEEICKQHQIPFEILEALIEETANKIKTLSPVEAQTGPALRHDQKTITRHLTQLEKTNFKDIYQQLTNSIAKKHGTKL</sequence>
<dbReference type="InterPro" id="IPR028939">
    <property type="entry name" value="P5C_Rdtase_cat_N"/>
</dbReference>
<dbReference type="Proteomes" id="UP000599688">
    <property type="component" value="Unassembled WGS sequence"/>
</dbReference>
<dbReference type="InterPro" id="IPR036291">
    <property type="entry name" value="NAD(P)-bd_dom_sf"/>
</dbReference>
<dbReference type="Pfam" id="PF03807">
    <property type="entry name" value="F420_oxidored"/>
    <property type="match status" value="1"/>
</dbReference>
<feature type="domain" description="Pyrroline-5-carboxylate reductase catalytic N-terminal" evidence="1">
    <location>
        <begin position="5"/>
        <end position="85"/>
    </location>
</feature>
<dbReference type="InterPro" id="IPR008927">
    <property type="entry name" value="6-PGluconate_DH-like_C_sf"/>
</dbReference>
<organism evidence="3 4">
    <name type="scientific">Psychroflexus salis</name>
    <dbReference type="NCBI Taxonomy" id="1526574"/>
    <lineage>
        <taxon>Bacteria</taxon>
        <taxon>Pseudomonadati</taxon>
        <taxon>Bacteroidota</taxon>
        <taxon>Flavobacteriia</taxon>
        <taxon>Flavobacteriales</taxon>
        <taxon>Flavobacteriaceae</taxon>
        <taxon>Psychroflexus</taxon>
    </lineage>
</organism>
<feature type="domain" description="DUF2520" evidence="2">
    <location>
        <begin position="121"/>
        <end position="244"/>
    </location>
</feature>
<dbReference type="RefSeq" id="WP_188405981.1">
    <property type="nucleotide sequence ID" value="NZ_BMGL01000006.1"/>
</dbReference>
<dbReference type="Gene3D" id="1.10.1040.20">
    <property type="entry name" value="ProC-like, C-terminal domain"/>
    <property type="match status" value="1"/>
</dbReference>
<dbReference type="SUPFAM" id="SSF48179">
    <property type="entry name" value="6-phosphogluconate dehydrogenase C-terminal domain-like"/>
    <property type="match status" value="1"/>
</dbReference>
<dbReference type="EMBL" id="BMGL01000006">
    <property type="protein sequence ID" value="GGE12790.1"/>
    <property type="molecule type" value="Genomic_DNA"/>
</dbReference>
<evidence type="ECO:0000313" key="3">
    <source>
        <dbReference type="EMBL" id="GGE12790.1"/>
    </source>
</evidence>
<reference evidence="3 4" key="1">
    <citation type="journal article" date="2014" name="Int. J. Syst. Evol. Microbiol.">
        <title>Complete genome sequence of Corynebacterium casei LMG S-19264T (=DSM 44701T), isolated from a smear-ripened cheese.</title>
        <authorList>
            <consortium name="US DOE Joint Genome Institute (JGI-PGF)"/>
            <person name="Walter F."/>
            <person name="Albersmeier A."/>
            <person name="Kalinowski J."/>
            <person name="Ruckert C."/>
        </authorList>
    </citation>
    <scope>NUCLEOTIDE SEQUENCE [LARGE SCALE GENOMIC DNA]</scope>
    <source>
        <strain evidence="3 4">CGMCC 1.12925</strain>
    </source>
</reference>
<protein>
    <recommendedName>
        <fullName evidence="5">DUF2520 domain-containing protein</fullName>
    </recommendedName>
</protein>
<evidence type="ECO:0008006" key="5">
    <source>
        <dbReference type="Google" id="ProtNLM"/>
    </source>
</evidence>
<dbReference type="InterPro" id="IPR037108">
    <property type="entry name" value="TM1727-like_C_sf"/>
</dbReference>